<dbReference type="EMBL" id="AGWR01000016">
    <property type="protein sequence ID" value="EKB27855.1"/>
    <property type="molecule type" value="Genomic_DNA"/>
</dbReference>
<protein>
    <submittedName>
        <fullName evidence="2">Uncharacterized protein</fullName>
    </submittedName>
</protein>
<dbReference type="AlphaFoldDB" id="K1J8K1"/>
<comment type="caution">
    <text evidence="2">The sequence shown here is derived from an EMBL/GenBank/DDBJ whole genome shotgun (WGS) entry which is preliminary data.</text>
</comment>
<reference evidence="2 3" key="1">
    <citation type="submission" date="2012-06" db="EMBL/GenBank/DDBJ databases">
        <title>The Genome Sequence of Aeromonas hydrophila SSU.</title>
        <authorList>
            <consortium name="The Broad Institute Genome Sequencing Platform"/>
            <person name="Earl A."/>
            <person name="Ward D."/>
            <person name="Feldgarden M."/>
            <person name="Gevers D."/>
            <person name="Chopra A."/>
            <person name="Walker B."/>
            <person name="Young S.K."/>
            <person name="Zeng Q."/>
            <person name="Gargeya S."/>
            <person name="Fitzgerald M."/>
            <person name="Haas B."/>
            <person name="Abouelleil A."/>
            <person name="Alvarado L."/>
            <person name="Arachchi H.M."/>
            <person name="Berlin A.M."/>
            <person name="Chapman S.B."/>
            <person name="Goldberg J."/>
            <person name="Griggs A."/>
            <person name="Gujja S."/>
            <person name="Hansen M."/>
            <person name="Howarth C."/>
            <person name="Imamovic A."/>
            <person name="Larimer J."/>
            <person name="McCowan C."/>
            <person name="Montmayeur A."/>
            <person name="Murphy C."/>
            <person name="Neiman D."/>
            <person name="Pearson M."/>
            <person name="Priest M."/>
            <person name="Roberts A."/>
            <person name="Saif S."/>
            <person name="Shea T."/>
            <person name="Sisk P."/>
            <person name="Sykes S."/>
            <person name="Wortman J."/>
            <person name="Nusbaum C."/>
            <person name="Birren B."/>
        </authorList>
    </citation>
    <scope>NUCLEOTIDE SEQUENCE [LARGE SCALE GENOMIC DNA]</scope>
    <source>
        <strain evidence="2 3">SSU</strain>
    </source>
</reference>
<name>K1J8K1_9GAMM</name>
<feature type="region of interest" description="Disordered" evidence="1">
    <location>
        <begin position="31"/>
        <end position="52"/>
    </location>
</feature>
<evidence type="ECO:0000256" key="1">
    <source>
        <dbReference type="SAM" id="MobiDB-lite"/>
    </source>
</evidence>
<proteinExistence type="predicted"/>
<organism evidence="2 3">
    <name type="scientific">Aeromonas dhakensis</name>
    <dbReference type="NCBI Taxonomy" id="196024"/>
    <lineage>
        <taxon>Bacteria</taxon>
        <taxon>Pseudomonadati</taxon>
        <taxon>Pseudomonadota</taxon>
        <taxon>Gammaproteobacteria</taxon>
        <taxon>Aeromonadales</taxon>
        <taxon>Aeromonadaceae</taxon>
        <taxon>Aeromonas</taxon>
    </lineage>
</organism>
<dbReference type="PATRIC" id="fig|1073377.4.peg.2197"/>
<evidence type="ECO:0000313" key="3">
    <source>
        <dbReference type="Proteomes" id="UP000005149"/>
    </source>
</evidence>
<dbReference type="Proteomes" id="UP000005149">
    <property type="component" value="Unassembled WGS sequence"/>
</dbReference>
<gene>
    <name evidence="2" type="ORF">HMPREF1171_02146</name>
</gene>
<dbReference type="HOGENOM" id="CLU_3075927_0_0_6"/>
<sequence>MTTAPAFRGRFLPLFTRRDSALRARAAPLAPLSAQAASRGLDPDLTQVNKIP</sequence>
<evidence type="ECO:0000313" key="2">
    <source>
        <dbReference type="EMBL" id="EKB27855.1"/>
    </source>
</evidence>
<keyword evidence="3" id="KW-1185">Reference proteome</keyword>
<accession>K1J8K1</accession>